<proteinExistence type="predicted"/>
<dbReference type="RefSeq" id="XP_037216036.1">
    <property type="nucleotide sequence ID" value="XM_037366642.1"/>
</dbReference>
<dbReference type="AlphaFoldDB" id="A0A8H6S890"/>
<keyword evidence="2" id="KW-1185">Reference proteome</keyword>
<sequence>MDLASASPVPIKYGLQSLLSTGLGRSFPLAVGTSYEKEEVPDPEIALAELGTIRIPVDEADALALISSATVKAHRPVNETPGSPSESLNIPGIWEIPADKVSVSNSVFLDWLQDVGGPESLDCIGASEQSGRVQYVLKGLVIHEASQYAFSFVPSTSLLLTKQKRLARRTIQTSSNKLGELVVILPCSYTDGNITHAHLDEDFPLDLTQDCNRRKQTFSVISAHAGVVEIVSPVTTGFRVSLLYDILHDGSWLLPSLLSPKQRLIRLLSPWASQVVSTWSYPHGVLGCLLKHSYTHSAAFDSSSLAGTSDELLFKLFCIVARELGFHIFFGQIELLVRSEVARELNRQFWDSEIEKASIATIFDVNGIPVAVEELEQGLIQQENLVIQDGIQLEPAISVTYSAEKTHIFSMYRHTGLLLWPHSTKGLSVKAADKIVEYAQEVLEDSQTMTPSRKEKVLFNALLGWCKSQDSDAVVLPARLLQKCSRQWWDPELFFRAALACGCDKSIAVLGPEGYVSAYLEFGWLNSIRNLCEAALINDNSKLRKWCLIVCLWEKAMLYGDLQLEAWCEGHQSRLLSSLAELQPSDIPWLMSLCMSGGGKYLRNVIYPHLVSQWLPIEAFWIPFMRGLHEHRARIPYLEDPKAVYDVIELAIQHVTACLSPFPTKFVGDEEVQDVNIVAELMCCCLEIDHGTSICVALTSKMHDAAARGEWPKPSPWPYYDVMVDIIRKHYAGEPCQSCADSHGNFL</sequence>
<gene>
    <name evidence="1" type="ORF">MIND_01004300</name>
</gene>
<dbReference type="EMBL" id="JACAZF010000009">
    <property type="protein sequence ID" value="KAF7294673.1"/>
    <property type="molecule type" value="Genomic_DNA"/>
</dbReference>
<comment type="caution">
    <text evidence="1">The sequence shown here is derived from an EMBL/GenBank/DDBJ whole genome shotgun (WGS) entry which is preliminary data.</text>
</comment>
<dbReference type="OrthoDB" id="2907011at2759"/>
<dbReference type="Proteomes" id="UP000636479">
    <property type="component" value="Unassembled WGS sequence"/>
</dbReference>
<evidence type="ECO:0000313" key="2">
    <source>
        <dbReference type="Proteomes" id="UP000636479"/>
    </source>
</evidence>
<organism evidence="1 2">
    <name type="scientific">Mycena indigotica</name>
    <dbReference type="NCBI Taxonomy" id="2126181"/>
    <lineage>
        <taxon>Eukaryota</taxon>
        <taxon>Fungi</taxon>
        <taxon>Dikarya</taxon>
        <taxon>Basidiomycota</taxon>
        <taxon>Agaricomycotina</taxon>
        <taxon>Agaricomycetes</taxon>
        <taxon>Agaricomycetidae</taxon>
        <taxon>Agaricales</taxon>
        <taxon>Marasmiineae</taxon>
        <taxon>Mycenaceae</taxon>
        <taxon>Mycena</taxon>
    </lineage>
</organism>
<dbReference type="GeneID" id="59349158"/>
<accession>A0A8H6S890</accession>
<protein>
    <submittedName>
        <fullName evidence="1">Uncharacterized protein</fullName>
    </submittedName>
</protein>
<name>A0A8H6S890_9AGAR</name>
<reference evidence="1" key="1">
    <citation type="submission" date="2020-05" db="EMBL/GenBank/DDBJ databases">
        <title>Mycena genomes resolve the evolution of fungal bioluminescence.</title>
        <authorList>
            <person name="Tsai I.J."/>
        </authorList>
    </citation>
    <scope>NUCLEOTIDE SEQUENCE</scope>
    <source>
        <strain evidence="1">171206Taipei</strain>
    </source>
</reference>
<evidence type="ECO:0000313" key="1">
    <source>
        <dbReference type="EMBL" id="KAF7294673.1"/>
    </source>
</evidence>